<sequence>MLKELLLQFVVSLLPAVSYQLWHETAGNRRKRRLLVSFISAVSLISCIFLYDDFIGYAFDFRVVPYLIGALYGGTTAIVTLSALYIGTEAFLFDNIRDCIASTGLILILAVWLLKYAGTFRASPTRHKVKIGIYTAGFVIFYKALHLQYDIQINKLSWTPATELALVVYMIACPLAIHLSIAIIELLQRNKRLQDEIRIVSANYRNQAEKLQQLIDETNFAVLLVDENGRLTHINEIGMKLFALAANDGGTDYFIGWNYNDIFDPAASDLCINLLNKALAGERMALEPLVGEEKIYLKKSFPLYSADDDRIAGAALIVQDITEMYRLRNEVGRMERLSLVGQMAASITHEIRNPMAVIRGFVQLMREKSPSDQQQYFRIVMDELDRANNIISDFLSLAQNRVLTMEPGSLNEIILTIFPLLEADANMRGQAVQLELDDVPDMIMNEKEMKQLLLNLARNGMEAMTDKGMLHIATKLEDGYISLTVRDEGTGIPQHKIKRLFEPFFTTKQRGTGLGLPLCLSIAERHSGRIDVISKLGEGTSFIVTFDLAANHKEPRGRAYYETGS</sequence>
<dbReference type="InterPro" id="IPR005467">
    <property type="entry name" value="His_kinase_dom"/>
</dbReference>
<dbReference type="InterPro" id="IPR004358">
    <property type="entry name" value="Sig_transdc_His_kin-like_C"/>
</dbReference>
<dbReference type="InterPro" id="IPR035965">
    <property type="entry name" value="PAS-like_dom_sf"/>
</dbReference>
<keyword evidence="10" id="KW-0812">Transmembrane</keyword>
<dbReference type="InterPro" id="IPR003661">
    <property type="entry name" value="HisK_dim/P_dom"/>
</dbReference>
<proteinExistence type="predicted"/>
<dbReference type="InterPro" id="IPR003594">
    <property type="entry name" value="HATPase_dom"/>
</dbReference>
<feature type="domain" description="Histidine kinase" evidence="11">
    <location>
        <begin position="346"/>
        <end position="550"/>
    </location>
</feature>
<dbReference type="InterPro" id="IPR036890">
    <property type="entry name" value="HATPase_C_sf"/>
</dbReference>
<evidence type="ECO:0000256" key="8">
    <source>
        <dbReference type="ARBA" id="ARBA00023012"/>
    </source>
</evidence>
<name>A0ABW5R006_9BACL</name>
<keyword evidence="10" id="KW-1133">Transmembrane helix</keyword>
<dbReference type="Gene3D" id="3.30.565.10">
    <property type="entry name" value="Histidine kinase-like ATPase, C-terminal domain"/>
    <property type="match status" value="1"/>
</dbReference>
<dbReference type="PROSITE" id="PS50109">
    <property type="entry name" value="HIS_KIN"/>
    <property type="match status" value="1"/>
</dbReference>
<evidence type="ECO:0000256" key="5">
    <source>
        <dbReference type="ARBA" id="ARBA00022741"/>
    </source>
</evidence>
<dbReference type="SMART" id="SM00387">
    <property type="entry name" value="HATPase_c"/>
    <property type="match status" value="1"/>
</dbReference>
<dbReference type="CDD" id="cd00082">
    <property type="entry name" value="HisKA"/>
    <property type="match status" value="1"/>
</dbReference>
<dbReference type="Gene3D" id="3.30.450.20">
    <property type="entry name" value="PAS domain"/>
    <property type="match status" value="1"/>
</dbReference>
<evidence type="ECO:0000256" key="7">
    <source>
        <dbReference type="ARBA" id="ARBA00022840"/>
    </source>
</evidence>
<accession>A0ABW5R006</accession>
<dbReference type="Pfam" id="PF02518">
    <property type="entry name" value="HATPase_c"/>
    <property type="match status" value="1"/>
</dbReference>
<keyword evidence="9" id="KW-0175">Coiled coil</keyword>
<comment type="caution">
    <text evidence="13">The sequence shown here is derived from an EMBL/GenBank/DDBJ whole genome shotgun (WGS) entry which is preliminary data.</text>
</comment>
<evidence type="ECO:0000313" key="14">
    <source>
        <dbReference type="Proteomes" id="UP001597493"/>
    </source>
</evidence>
<keyword evidence="5" id="KW-0547">Nucleotide-binding</keyword>
<keyword evidence="14" id="KW-1185">Reference proteome</keyword>
<evidence type="ECO:0000256" key="6">
    <source>
        <dbReference type="ARBA" id="ARBA00022777"/>
    </source>
</evidence>
<evidence type="ECO:0000256" key="4">
    <source>
        <dbReference type="ARBA" id="ARBA00022679"/>
    </source>
</evidence>
<evidence type="ECO:0000256" key="10">
    <source>
        <dbReference type="SAM" id="Phobius"/>
    </source>
</evidence>
<evidence type="ECO:0000256" key="1">
    <source>
        <dbReference type="ARBA" id="ARBA00000085"/>
    </source>
</evidence>
<evidence type="ECO:0000256" key="9">
    <source>
        <dbReference type="SAM" id="Coils"/>
    </source>
</evidence>
<protein>
    <recommendedName>
        <fullName evidence="2">histidine kinase</fullName>
        <ecNumber evidence="2">2.7.13.3</ecNumber>
    </recommendedName>
</protein>
<dbReference type="Gene3D" id="1.10.287.130">
    <property type="match status" value="1"/>
</dbReference>
<keyword evidence="4" id="KW-0808">Transferase</keyword>
<dbReference type="SUPFAM" id="SSF55785">
    <property type="entry name" value="PYP-like sensor domain (PAS domain)"/>
    <property type="match status" value="1"/>
</dbReference>
<dbReference type="GO" id="GO:0005524">
    <property type="term" value="F:ATP binding"/>
    <property type="evidence" value="ECO:0007669"/>
    <property type="project" value="UniProtKB-KW"/>
</dbReference>
<comment type="catalytic activity">
    <reaction evidence="1">
        <text>ATP + protein L-histidine = ADP + protein N-phospho-L-histidine.</text>
        <dbReference type="EC" id="2.7.13.3"/>
    </reaction>
</comment>
<keyword evidence="7 13" id="KW-0067">ATP-binding</keyword>
<evidence type="ECO:0000256" key="3">
    <source>
        <dbReference type="ARBA" id="ARBA00022553"/>
    </source>
</evidence>
<dbReference type="EC" id="2.7.13.3" evidence="2"/>
<dbReference type="PANTHER" id="PTHR43065">
    <property type="entry name" value="SENSOR HISTIDINE KINASE"/>
    <property type="match status" value="1"/>
</dbReference>
<dbReference type="EMBL" id="JBHUMY010000019">
    <property type="protein sequence ID" value="MFD2661897.1"/>
    <property type="molecule type" value="Genomic_DNA"/>
</dbReference>
<feature type="transmembrane region" description="Helical" evidence="10">
    <location>
        <begin position="166"/>
        <end position="187"/>
    </location>
</feature>
<gene>
    <name evidence="13" type="ORF">ACFSW5_16705</name>
</gene>
<dbReference type="Pfam" id="PF00512">
    <property type="entry name" value="HisKA"/>
    <property type="match status" value="1"/>
</dbReference>
<keyword evidence="8" id="KW-0902">Two-component regulatory system</keyword>
<feature type="transmembrane region" description="Helical" evidence="10">
    <location>
        <begin position="100"/>
        <end position="117"/>
    </location>
</feature>
<evidence type="ECO:0000259" key="11">
    <source>
        <dbReference type="PROSITE" id="PS50109"/>
    </source>
</evidence>
<dbReference type="InterPro" id="IPR000014">
    <property type="entry name" value="PAS"/>
</dbReference>
<evidence type="ECO:0000259" key="12">
    <source>
        <dbReference type="PROSITE" id="PS50112"/>
    </source>
</evidence>
<feature type="transmembrane region" description="Helical" evidence="10">
    <location>
        <begin position="129"/>
        <end position="146"/>
    </location>
</feature>
<feature type="coiled-coil region" evidence="9">
    <location>
        <begin position="183"/>
        <end position="217"/>
    </location>
</feature>
<keyword evidence="6" id="KW-0418">Kinase</keyword>
<dbReference type="SUPFAM" id="SSF47384">
    <property type="entry name" value="Homodimeric domain of signal transducing histidine kinase"/>
    <property type="match status" value="1"/>
</dbReference>
<feature type="transmembrane region" description="Helical" evidence="10">
    <location>
        <begin position="63"/>
        <end position="88"/>
    </location>
</feature>
<dbReference type="PROSITE" id="PS50112">
    <property type="entry name" value="PAS"/>
    <property type="match status" value="1"/>
</dbReference>
<keyword evidence="3" id="KW-0597">Phosphoprotein</keyword>
<feature type="transmembrane region" description="Helical" evidence="10">
    <location>
        <begin position="34"/>
        <end position="51"/>
    </location>
</feature>
<dbReference type="PRINTS" id="PR00344">
    <property type="entry name" value="BCTRLSENSOR"/>
</dbReference>
<dbReference type="InterPro" id="IPR036097">
    <property type="entry name" value="HisK_dim/P_sf"/>
</dbReference>
<feature type="domain" description="PAS" evidence="12">
    <location>
        <begin position="207"/>
        <end position="282"/>
    </location>
</feature>
<evidence type="ECO:0000256" key="2">
    <source>
        <dbReference type="ARBA" id="ARBA00012438"/>
    </source>
</evidence>
<dbReference type="Proteomes" id="UP001597493">
    <property type="component" value="Unassembled WGS sequence"/>
</dbReference>
<dbReference type="SMART" id="SM00388">
    <property type="entry name" value="HisKA"/>
    <property type="match status" value="1"/>
</dbReference>
<reference evidence="14" key="1">
    <citation type="journal article" date="2019" name="Int. J. Syst. Evol. Microbiol.">
        <title>The Global Catalogue of Microorganisms (GCM) 10K type strain sequencing project: providing services to taxonomists for standard genome sequencing and annotation.</title>
        <authorList>
            <consortium name="The Broad Institute Genomics Platform"/>
            <consortium name="The Broad Institute Genome Sequencing Center for Infectious Disease"/>
            <person name="Wu L."/>
            <person name="Ma J."/>
        </authorList>
    </citation>
    <scope>NUCLEOTIDE SEQUENCE [LARGE SCALE GENOMIC DNA]</scope>
    <source>
        <strain evidence="14">TISTR 1827</strain>
    </source>
</reference>
<evidence type="ECO:0000313" key="13">
    <source>
        <dbReference type="EMBL" id="MFD2661897.1"/>
    </source>
</evidence>
<keyword evidence="10" id="KW-0472">Membrane</keyword>
<dbReference type="SUPFAM" id="SSF55874">
    <property type="entry name" value="ATPase domain of HSP90 chaperone/DNA topoisomerase II/histidine kinase"/>
    <property type="match status" value="1"/>
</dbReference>
<organism evidence="13 14">
    <name type="scientific">Paenibacillus thailandensis</name>
    <dbReference type="NCBI Taxonomy" id="393250"/>
    <lineage>
        <taxon>Bacteria</taxon>
        <taxon>Bacillati</taxon>
        <taxon>Bacillota</taxon>
        <taxon>Bacilli</taxon>
        <taxon>Bacillales</taxon>
        <taxon>Paenibacillaceae</taxon>
        <taxon>Paenibacillus</taxon>
    </lineage>
</organism>
<dbReference type="PANTHER" id="PTHR43065:SF46">
    <property type="entry name" value="C4-DICARBOXYLATE TRANSPORT SENSOR PROTEIN DCTB"/>
    <property type="match status" value="1"/>
</dbReference>
<dbReference type="RefSeq" id="WP_379275408.1">
    <property type="nucleotide sequence ID" value="NZ_JBHUGT010000033.1"/>
</dbReference>